<evidence type="ECO:0008006" key="4">
    <source>
        <dbReference type="Google" id="ProtNLM"/>
    </source>
</evidence>
<comment type="caution">
    <text evidence="2">The sequence shown here is derived from an EMBL/GenBank/DDBJ whole genome shotgun (WGS) entry which is preliminary data.</text>
</comment>
<dbReference type="EMBL" id="JACVVK020000085">
    <property type="protein sequence ID" value="KAK7494229.1"/>
    <property type="molecule type" value="Genomic_DNA"/>
</dbReference>
<keyword evidence="3" id="KW-1185">Reference proteome</keyword>
<dbReference type="AlphaFoldDB" id="A0ABD0L529"/>
<gene>
    <name evidence="2" type="ORF">BaRGS_00014511</name>
</gene>
<feature type="signal peptide" evidence="1">
    <location>
        <begin position="1"/>
        <end position="21"/>
    </location>
</feature>
<protein>
    <recommendedName>
        <fullName evidence="4">Hydrophobin</fullName>
    </recommendedName>
</protein>
<evidence type="ECO:0000313" key="3">
    <source>
        <dbReference type="Proteomes" id="UP001519460"/>
    </source>
</evidence>
<dbReference type="Proteomes" id="UP001519460">
    <property type="component" value="Unassembled WGS sequence"/>
</dbReference>
<feature type="chain" id="PRO_5044800341" description="Hydrophobin" evidence="1">
    <location>
        <begin position="22"/>
        <end position="122"/>
    </location>
</feature>
<sequence length="122" mass="13179">MAKYVIFAIVLLSCLVTQSSGQGLSMFGAGGGAGMMGNPMMQMLLPLLMRNMGADDGVRCSSHWEHCQIKQAYLSLLVNVTFNVFVGVITQTDNHVQDSFCCVPGLMPGYEHLRTGGYAVQN</sequence>
<organism evidence="2 3">
    <name type="scientific">Batillaria attramentaria</name>
    <dbReference type="NCBI Taxonomy" id="370345"/>
    <lineage>
        <taxon>Eukaryota</taxon>
        <taxon>Metazoa</taxon>
        <taxon>Spiralia</taxon>
        <taxon>Lophotrochozoa</taxon>
        <taxon>Mollusca</taxon>
        <taxon>Gastropoda</taxon>
        <taxon>Caenogastropoda</taxon>
        <taxon>Sorbeoconcha</taxon>
        <taxon>Cerithioidea</taxon>
        <taxon>Batillariidae</taxon>
        <taxon>Batillaria</taxon>
    </lineage>
</organism>
<reference evidence="2 3" key="1">
    <citation type="journal article" date="2023" name="Sci. Data">
        <title>Genome assembly of the Korean intertidal mud-creeper Batillaria attramentaria.</title>
        <authorList>
            <person name="Patra A.K."/>
            <person name="Ho P.T."/>
            <person name="Jun S."/>
            <person name="Lee S.J."/>
            <person name="Kim Y."/>
            <person name="Won Y.J."/>
        </authorList>
    </citation>
    <scope>NUCLEOTIDE SEQUENCE [LARGE SCALE GENOMIC DNA]</scope>
    <source>
        <strain evidence="2">Wonlab-2016</strain>
    </source>
</reference>
<feature type="non-terminal residue" evidence="2">
    <location>
        <position position="122"/>
    </location>
</feature>
<evidence type="ECO:0000256" key="1">
    <source>
        <dbReference type="SAM" id="SignalP"/>
    </source>
</evidence>
<proteinExistence type="predicted"/>
<evidence type="ECO:0000313" key="2">
    <source>
        <dbReference type="EMBL" id="KAK7494229.1"/>
    </source>
</evidence>
<accession>A0ABD0L529</accession>
<keyword evidence="1" id="KW-0732">Signal</keyword>
<name>A0ABD0L529_9CAEN</name>